<dbReference type="EMBL" id="DRNF01000445">
    <property type="protein sequence ID" value="HHJ81381.1"/>
    <property type="molecule type" value="Genomic_DNA"/>
</dbReference>
<comment type="caution">
    <text evidence="2">The sequence shown here is derived from an EMBL/GenBank/DDBJ whole genome shotgun (WGS) entry which is preliminary data.</text>
</comment>
<name>A0A832N781_9GAMM</name>
<evidence type="ECO:0000313" key="2">
    <source>
        <dbReference type="EMBL" id="HHJ81381.1"/>
    </source>
</evidence>
<proteinExistence type="predicted"/>
<reference evidence="2" key="1">
    <citation type="journal article" date="2020" name="mSystems">
        <title>Genome- and Community-Level Interaction Insights into Carbon Utilization and Element Cycling Functions of Hydrothermarchaeota in Hydrothermal Sediment.</title>
        <authorList>
            <person name="Zhou Z."/>
            <person name="Liu Y."/>
            <person name="Xu W."/>
            <person name="Pan J."/>
            <person name="Luo Z.H."/>
            <person name="Li M."/>
        </authorList>
    </citation>
    <scope>NUCLEOTIDE SEQUENCE [LARGE SCALE GENOMIC DNA]</scope>
    <source>
        <strain evidence="2">HyVt-505</strain>
    </source>
</reference>
<feature type="region of interest" description="Disordered" evidence="1">
    <location>
        <begin position="36"/>
        <end position="72"/>
    </location>
</feature>
<dbReference type="Proteomes" id="UP000885832">
    <property type="component" value="Unassembled WGS sequence"/>
</dbReference>
<gene>
    <name evidence="2" type="ORF">ENJ65_07080</name>
</gene>
<organism evidence="2">
    <name type="scientific">Candidatus Tenderia electrophaga</name>
    <dbReference type="NCBI Taxonomy" id="1748243"/>
    <lineage>
        <taxon>Bacteria</taxon>
        <taxon>Pseudomonadati</taxon>
        <taxon>Pseudomonadota</taxon>
        <taxon>Gammaproteobacteria</taxon>
        <taxon>Candidatus Tenderiales</taxon>
        <taxon>Candidatus Tenderiaceae</taxon>
        <taxon>Candidatus Tenderia</taxon>
    </lineage>
</organism>
<dbReference type="AlphaFoldDB" id="A0A832N781"/>
<sequence length="72" mass="7803">MSQTKQSADELPTTDNSLAEQAKKTMAEILLEKKAAAADNRNLPPHLNALPNHKGKKIGAPPRGTRKSMGKR</sequence>
<feature type="region of interest" description="Disordered" evidence="1">
    <location>
        <begin position="1"/>
        <end position="22"/>
    </location>
</feature>
<accession>A0A832N781</accession>
<protein>
    <submittedName>
        <fullName evidence="2">Uncharacterized protein</fullName>
    </submittedName>
</protein>
<evidence type="ECO:0000256" key="1">
    <source>
        <dbReference type="SAM" id="MobiDB-lite"/>
    </source>
</evidence>